<evidence type="ECO:0000256" key="30">
    <source>
        <dbReference type="ARBA" id="ARBA00084050"/>
    </source>
</evidence>
<feature type="region of interest" description="Disordered" evidence="33">
    <location>
        <begin position="2031"/>
        <end position="2060"/>
    </location>
</feature>
<dbReference type="SUPFAM" id="SSF52540">
    <property type="entry name" value="P-loop containing nucleoside triphosphate hydrolases"/>
    <property type="match status" value="2"/>
</dbReference>
<dbReference type="GO" id="GO:0005730">
    <property type="term" value="C:nucleolus"/>
    <property type="evidence" value="ECO:0007669"/>
    <property type="project" value="UniProtKB-SubCell"/>
</dbReference>
<dbReference type="GO" id="GO:0005524">
    <property type="term" value="F:ATP binding"/>
    <property type="evidence" value="ECO:0007669"/>
    <property type="project" value="UniProtKB-KW"/>
</dbReference>
<dbReference type="eggNOG" id="KOG0998">
    <property type="taxonomic scope" value="Eukaryota"/>
</dbReference>
<evidence type="ECO:0000256" key="15">
    <source>
        <dbReference type="ARBA" id="ARBA00022884"/>
    </source>
</evidence>
<keyword evidence="15" id="KW-0694">RNA-binding</keyword>
<dbReference type="InterPro" id="IPR044764">
    <property type="entry name" value="DDX52/Rok1_DEADc"/>
</dbReference>
<dbReference type="Pfam" id="PF12763">
    <property type="entry name" value="EH"/>
    <property type="match status" value="1"/>
</dbReference>
<keyword evidence="10" id="KW-0677">Repeat</keyword>
<evidence type="ECO:0000256" key="23">
    <source>
        <dbReference type="ARBA" id="ARBA00024355"/>
    </source>
</evidence>
<evidence type="ECO:0000256" key="32">
    <source>
        <dbReference type="SAM" id="Coils"/>
    </source>
</evidence>
<evidence type="ECO:0000259" key="34">
    <source>
        <dbReference type="PROSITE" id="PS50031"/>
    </source>
</evidence>
<feature type="region of interest" description="Disordered" evidence="33">
    <location>
        <begin position="1455"/>
        <end position="1476"/>
    </location>
</feature>
<accession>L9KKS3</accession>
<evidence type="ECO:0000259" key="37">
    <source>
        <dbReference type="PROSITE" id="PS51195"/>
    </source>
</evidence>
<dbReference type="FunCoup" id="L9KKS3">
    <property type="interactions" value="1089"/>
</dbReference>
<evidence type="ECO:0000256" key="33">
    <source>
        <dbReference type="SAM" id="MobiDB-lite"/>
    </source>
</evidence>
<dbReference type="FunFam" id="3.40.50.300:FF:000759">
    <property type="entry name" value="probable ATP-dependent RNA helicase DDX52"/>
    <property type="match status" value="1"/>
</dbReference>
<keyword evidence="16" id="KW-0653">Protein transport</keyword>
<evidence type="ECO:0000256" key="7">
    <source>
        <dbReference type="ARBA" id="ARBA00022490"/>
    </source>
</evidence>
<dbReference type="InterPro" id="IPR011545">
    <property type="entry name" value="DEAD/DEAH_box_helicase_dom"/>
</dbReference>
<dbReference type="Gene3D" id="1.10.238.10">
    <property type="entry name" value="EF-hand"/>
    <property type="match status" value="1"/>
</dbReference>
<comment type="function">
    <text evidence="26">Plays a role in endocytosis and/or membrane trafficking at the trans-Golgi network (TGN). May act by linking the adapter protein complex AP-1 to other proteins. Component of clathrin-coated vesicles. Component of the aftiphilin/p200/gamma-synergin complex, which plays roles in AP1G1/AP-1-mediated protein trafficking including the trafficking of transferrin from early to recycling endosomes, and the membrane trafficking of furin and the lysosomal enzyme cathepsin D between the trans-Golgi network (TGN) and endosomes.</text>
</comment>
<feature type="compositionally biased region" description="Polar residues" evidence="33">
    <location>
        <begin position="1295"/>
        <end position="1306"/>
    </location>
</feature>
<feature type="compositionally biased region" description="Polar residues" evidence="33">
    <location>
        <begin position="1605"/>
        <end position="1615"/>
    </location>
</feature>
<dbReference type="PROSITE" id="PS51195">
    <property type="entry name" value="Q_MOTIF"/>
    <property type="match status" value="1"/>
</dbReference>
<dbReference type="GO" id="GO:0030490">
    <property type="term" value="P:maturation of SSU-rRNA"/>
    <property type="evidence" value="ECO:0007669"/>
    <property type="project" value="InterPro"/>
</dbReference>
<dbReference type="PANTHER" id="PTHR15463:SF2">
    <property type="entry name" value="SYNERGIN GAMMA"/>
    <property type="match status" value="1"/>
</dbReference>
<evidence type="ECO:0000256" key="14">
    <source>
        <dbReference type="ARBA" id="ARBA00022840"/>
    </source>
</evidence>
<feature type="compositionally biased region" description="Polar residues" evidence="33">
    <location>
        <begin position="1117"/>
        <end position="1150"/>
    </location>
</feature>
<proteinExistence type="inferred from homology"/>
<evidence type="ECO:0000256" key="10">
    <source>
        <dbReference type="ARBA" id="ARBA00022737"/>
    </source>
</evidence>
<feature type="coiled-coil region" evidence="32">
    <location>
        <begin position="671"/>
        <end position="707"/>
    </location>
</feature>
<dbReference type="GO" id="GO:0003724">
    <property type="term" value="F:RNA helicase activity"/>
    <property type="evidence" value="ECO:0007669"/>
    <property type="project" value="UniProtKB-EC"/>
</dbReference>
<dbReference type="PROSITE" id="PS50031">
    <property type="entry name" value="EH"/>
    <property type="match status" value="1"/>
</dbReference>
<feature type="region of interest" description="Disordered" evidence="33">
    <location>
        <begin position="1953"/>
        <end position="1984"/>
    </location>
</feature>
<dbReference type="PROSITE" id="PS51194">
    <property type="entry name" value="HELICASE_CTER"/>
    <property type="match status" value="1"/>
</dbReference>
<evidence type="ECO:0000256" key="5">
    <source>
        <dbReference type="ARBA" id="ARBA00012552"/>
    </source>
</evidence>
<keyword evidence="17" id="KW-0007">Acetylation</keyword>
<dbReference type="FunFam" id="1.10.238.10:FF:000075">
    <property type="entry name" value="synergin gamma isoform X2"/>
    <property type="match status" value="1"/>
</dbReference>
<sequence length="2242" mass="243583">MDAHDLFRRLGAGAKFNVRRFSADAARFQVGKRKYNFESSEGLQGLDFFGNKKSVPVESGAPGTHQEVQNEDEKEEHLTAGKEEQNKRKRKKKKMTSEVTVGEEGTTIQWMPSVEAKIEDKKVKGEHKLTSGKLEHLRQEKINFIRNKHKIHVQGTDLPDPIATFQQLDQEYKINSRLLQNILDAGFQLCYMINFIRNKHKIHVQGTDLPDPIATFQQLDQEYKINSRLLQNILDAGFQMPTPIQMQAIPVMLHGRELLASAPTGSGKTLAFSIPILMQLKQPANKGFRALIISPTRELASQIHRELIKISEGTGFRIHMIHKAAVAAKKFGPKSSKKFACTSHKVRRAMFSATFAYDVEQWCKLNLDNVITVSIGARNSAVETVEQELLFVGSETGKLLAMRQLVKKGFDPPVLVFVQSIERAKELFHELIYEGINVDVIHAERTQQQRDNTVHSFRAGKIWVLICTALLARGIDFKGVNLVINYDFPTSSVEYIHRIGRTGRAGHKGKAVTFFTEDDKPLLRSVANVIQQAGCPVPEYIKGFQKLLSKEKKRMIKKPLERESISTTPKYFLEKAKAKRFMFPVTGGIRPPQAGLMPMQQQGFPMVSVMQPNMQGMMGMNYSSQMSQAPIAMQAGIPMGPMPAAGMSYLGQAPFLGMRPPGPQYAPDIQKQFAEEQQKRFEQQQKLLEEERKRRQFEEQKQKLRLLSSVKPKTGEKSRDDALEAIKGNLDGFSRDAKMHPTPASHPKKPDCPTSSHSTKTVSPSPAFLDEEEFSDFMQGPVEVPTCGPSSMSQPFQSLHPTTPLGQLHIQKAGAQPLPPGQIPVSFALHGVPGQIPYSSTASASHSVQKAGPSLDEKLLVSCDINTSGQEQINLNTSEVGRKALGPGSSKNYPSLTANNGVAVDGCVSGTTTAEAEKTSDQNLSIEESGMGVFPSQDPVQPRMPPWIYNESLVPDAYKKILETTMTPTGIDTAKLYPILMSSGLPRETLGQIWALANRTTPGKLTKEELYTVLAMIAVTQRGVPAMSPDTLNQFPAAPIPTLSGFPMTLPTPVSQPTVIPSGPAASMPLNLGQPVMGINLVGPVGGAAAQSSSGFMPTYPANQVGKPEEDDFQDFQDATKSGSLDDSFTDFQELPASSKTNPQHGNSAPSLLMPLPGTKALSSVDKYAVFKGIAADKSSENNVPFGEPGDKYSAFRELEQTTAESKSLEFRSAGTDDGFTDFKTADSVSPVEPPTKDKTFQASFPSGPIQQKQQTQVKTPLNLADLDMFSSVNSSEKQLSFSTTFSASKSVSSRPQPTASTPTVTALASTKTSSLADDFGEFNLFGEYSSPAPAGEQDDFADFMAFGNSSISSEQKADDKYDALKEETNPLPLTSNLGSTVKSGQNPAAVSTKYDVFKQLSLEGSGLGVEDLKDSTASGKNDDDFADFHSNKFSSINSDKSLGEKAVAFRHTKEDSASVKSLDLPSIGGSSVGKEDSEDALSVQFDMKLADVGGDLKHVMSDSSLDLPTVSGQHPPAAEFRSAGTDDGFTDFKTADSVSPVEPPTKDKTFQASFPSGPIQQKQQTQVKTPLNLADLDMFSSVNSSEKQLSFSTTFSASKSVSSRPQPTASTPTVTALASTKTSSLADDFGEFNLFGEYSSPAPAGEQDDFADFMAFGNSSISSEQKADDKYDALKEETNPLPLTSNLGSTVKSGQNPAAVSTKYDVFKQLSLEGSGLGVEDLKDSTASGKNDDDFADFHSNKFSSINSDKSLGEKAVAFRHTKEDSASVKSLDLPSIGGSSVGKEDSEDALSVQFDMKLADVGGDLKHVMSDSSLDLPTVSGQHPPAADIEDLKYATFGSYSSNFAVSTLTSSDWSDRDDAAQGRKLSPFVLSENGASSAASVLQKKETSFGSLENITMTSFSKVTTFASEDPLPETAFPAFASFKDAVPQTSEQKEYESGDYKDFTRDLPTAERSQEATCPSPASSSASHETPNECSDDFGEFQSEKPKISKFDFLVATSQSKMKSSEEMIKSELATFDLSVQGSHKRSLSLGDKEISRSSPSPALEQPFRDRSNTLSEKPALPVIRDKYKDLTGEVEVIKKANDTLNGISSSSVCTEVIQSAQGMEYLLGVVEVYRVTKRVELGIKATAVCSEKLQQLLKDIDKVWNNLIGFMSLATLTPDENSLDFSSCMLRPGIKNAQELACGVCLLNVDSRSRAFNSETDSFKLAYGGHQYHASCANFWINCVEPKPPGLVLPDLL</sequence>
<dbReference type="SMART" id="SM00487">
    <property type="entry name" value="DEXDc"/>
    <property type="match status" value="1"/>
</dbReference>
<keyword evidence="19 32" id="KW-0175">Coiled coil</keyword>
<keyword evidence="22" id="KW-0968">Cytoplasmic vesicle</keyword>
<dbReference type="InterPro" id="IPR059024">
    <property type="entry name" value="SYNRG_C"/>
</dbReference>
<feature type="domain" description="EH" evidence="34">
    <location>
        <begin position="950"/>
        <end position="1032"/>
    </location>
</feature>
<dbReference type="GO" id="GO:0016787">
    <property type="term" value="F:hydrolase activity"/>
    <property type="evidence" value="ECO:0007669"/>
    <property type="project" value="UniProtKB-KW"/>
</dbReference>
<evidence type="ECO:0000256" key="2">
    <source>
        <dbReference type="ARBA" id="ARBA00004150"/>
    </source>
</evidence>
<evidence type="ECO:0000256" key="24">
    <source>
        <dbReference type="ARBA" id="ARBA00044533"/>
    </source>
</evidence>
<evidence type="ECO:0000256" key="18">
    <source>
        <dbReference type="ARBA" id="ARBA00023034"/>
    </source>
</evidence>
<evidence type="ECO:0000313" key="39">
    <source>
        <dbReference type="Proteomes" id="UP000011518"/>
    </source>
</evidence>
<dbReference type="InterPro" id="IPR027417">
    <property type="entry name" value="P-loop_NTPase"/>
</dbReference>
<dbReference type="PROSITE" id="PS51192">
    <property type="entry name" value="HELICASE_ATP_BIND_1"/>
    <property type="match status" value="1"/>
</dbReference>
<evidence type="ECO:0000256" key="20">
    <source>
        <dbReference type="ARBA" id="ARBA00023136"/>
    </source>
</evidence>
<dbReference type="STRING" id="246437.L9KKS3"/>
<dbReference type="SUPFAM" id="SSF47473">
    <property type="entry name" value="EF-hand"/>
    <property type="match status" value="1"/>
</dbReference>
<reference evidence="39" key="1">
    <citation type="submission" date="2012-07" db="EMBL/GenBank/DDBJ databases">
        <title>Genome of the Chinese tree shrew, a rising model animal genetically related to primates.</title>
        <authorList>
            <person name="Zhang G."/>
            <person name="Fan Y."/>
            <person name="Yao Y."/>
            <person name="Huang Z."/>
        </authorList>
    </citation>
    <scope>NUCLEOTIDE SEQUENCE [LARGE SCALE GENOMIC DNA]</scope>
</reference>
<feature type="region of interest" description="Disordered" evidence="33">
    <location>
        <begin position="1223"/>
        <end position="1257"/>
    </location>
</feature>
<keyword evidence="12" id="KW-0378">Hydrolase</keyword>
<dbReference type="GO" id="GO:0003723">
    <property type="term" value="F:RNA binding"/>
    <property type="evidence" value="ECO:0007669"/>
    <property type="project" value="UniProtKB-KW"/>
</dbReference>
<feature type="domain" description="Helicase C-terminal" evidence="36">
    <location>
        <begin position="384"/>
        <end position="545"/>
    </location>
</feature>
<feature type="compositionally biased region" description="Low complexity" evidence="33">
    <location>
        <begin position="1285"/>
        <end position="1294"/>
    </location>
</feature>
<evidence type="ECO:0000256" key="25">
    <source>
        <dbReference type="ARBA" id="ARBA00047984"/>
    </source>
</evidence>
<evidence type="ECO:0000256" key="1">
    <source>
        <dbReference type="ARBA" id="ARBA00004132"/>
    </source>
</evidence>
<feature type="region of interest" description="Disordered" evidence="33">
    <location>
        <begin position="1099"/>
        <end position="1154"/>
    </location>
</feature>
<keyword evidence="13" id="KW-0347">Helicase</keyword>
<name>L9KKS3_TUPCH</name>
<evidence type="ECO:0000256" key="3">
    <source>
        <dbReference type="ARBA" id="ARBA00004556"/>
    </source>
</evidence>
<evidence type="ECO:0000256" key="21">
    <source>
        <dbReference type="ARBA" id="ARBA00023242"/>
    </source>
</evidence>
<dbReference type="EC" id="3.6.4.13" evidence="5"/>
<evidence type="ECO:0000256" key="17">
    <source>
        <dbReference type="ARBA" id="ARBA00022990"/>
    </source>
</evidence>
<dbReference type="CDD" id="cd00052">
    <property type="entry name" value="EH"/>
    <property type="match status" value="1"/>
</dbReference>
<gene>
    <name evidence="38" type="ORF">TREES_T100005535</name>
</gene>
<evidence type="ECO:0000259" key="36">
    <source>
        <dbReference type="PROSITE" id="PS51194"/>
    </source>
</evidence>
<feature type="compositionally biased region" description="Polar residues" evidence="33">
    <location>
        <begin position="753"/>
        <end position="764"/>
    </location>
</feature>
<evidence type="ECO:0000313" key="38">
    <source>
        <dbReference type="EMBL" id="ELW61747.1"/>
    </source>
</evidence>
<dbReference type="Proteomes" id="UP000011518">
    <property type="component" value="Unassembled WGS sequence"/>
</dbReference>
<dbReference type="GO" id="GO:0006897">
    <property type="term" value="P:endocytosis"/>
    <property type="evidence" value="ECO:0007669"/>
    <property type="project" value="UniProtKB-KW"/>
</dbReference>
<comment type="catalytic activity">
    <reaction evidence="25">
        <text>ATP + H2O = ADP + phosphate + H(+)</text>
        <dbReference type="Rhea" id="RHEA:13065"/>
        <dbReference type="ChEBI" id="CHEBI:15377"/>
        <dbReference type="ChEBI" id="CHEBI:15378"/>
        <dbReference type="ChEBI" id="CHEBI:30616"/>
        <dbReference type="ChEBI" id="CHEBI:43474"/>
        <dbReference type="ChEBI" id="CHEBI:456216"/>
        <dbReference type="EC" id="3.6.4.13"/>
    </reaction>
</comment>
<keyword evidence="39" id="KW-1185">Reference proteome</keyword>
<comment type="subcellular location">
    <subcellularLocation>
        <location evidence="3">Cytoplasm</location>
        <location evidence="3">Perinuclear region</location>
    </subcellularLocation>
    <subcellularLocation>
        <location evidence="1">Cytoplasmic vesicle</location>
        <location evidence="1">Clathrin-coated vesicle</location>
    </subcellularLocation>
    <subcellularLocation>
        <location evidence="2">Golgi apparatus</location>
        <location evidence="2">trans-Golgi network membrane</location>
        <topology evidence="2">Peripheral membrane protein</topology>
    </subcellularLocation>
    <subcellularLocation>
        <location evidence="4">Nucleus</location>
        <location evidence="4">Nucleolus</location>
    </subcellularLocation>
</comment>
<protein>
    <recommendedName>
        <fullName evidence="24">Probable ATP-dependent RNA helicase DDX52</fullName>
        <ecNumber evidence="5">3.6.4.13</ecNumber>
    </recommendedName>
    <alternativeName>
        <fullName evidence="30">AP1 subunit gamma-binding protein 1</fullName>
    </alternativeName>
    <alternativeName>
        <fullName evidence="29">Gamma-synergin</fullName>
    </alternativeName>
    <alternativeName>
        <fullName evidence="28">Synergin gamma</fullName>
    </alternativeName>
</protein>
<evidence type="ECO:0000256" key="4">
    <source>
        <dbReference type="ARBA" id="ARBA00004604"/>
    </source>
</evidence>
<evidence type="ECO:0000256" key="19">
    <source>
        <dbReference type="ARBA" id="ARBA00023054"/>
    </source>
</evidence>
<evidence type="ECO:0000256" key="11">
    <source>
        <dbReference type="ARBA" id="ARBA00022741"/>
    </source>
</evidence>
<evidence type="ECO:0000256" key="29">
    <source>
        <dbReference type="ARBA" id="ARBA00079233"/>
    </source>
</evidence>
<feature type="domain" description="DEAD-box RNA helicase Q" evidence="37">
    <location>
        <begin position="218"/>
        <end position="246"/>
    </location>
</feature>
<dbReference type="Pfam" id="PF25999">
    <property type="entry name" value="SYNRG_C"/>
    <property type="match status" value="1"/>
</dbReference>
<evidence type="ECO:0000256" key="16">
    <source>
        <dbReference type="ARBA" id="ARBA00022927"/>
    </source>
</evidence>
<keyword evidence="20" id="KW-0472">Membrane</keyword>
<dbReference type="InterPro" id="IPR014001">
    <property type="entry name" value="Helicase_ATP-bd"/>
</dbReference>
<feature type="region of interest" description="Disordered" evidence="33">
    <location>
        <begin position="1596"/>
        <end position="1615"/>
    </location>
</feature>
<dbReference type="InterPro" id="IPR000261">
    <property type="entry name" value="EH_dom"/>
</dbReference>
<feature type="compositionally biased region" description="Basic and acidic residues" evidence="33">
    <location>
        <begin position="75"/>
        <end position="86"/>
    </location>
</feature>
<feature type="short sequence motif" description="Q motif" evidence="31">
    <location>
        <begin position="218"/>
        <end position="246"/>
    </location>
</feature>
<evidence type="ECO:0000259" key="35">
    <source>
        <dbReference type="PROSITE" id="PS51192"/>
    </source>
</evidence>
<feature type="region of interest" description="Disordered" evidence="33">
    <location>
        <begin position="1508"/>
        <end position="1567"/>
    </location>
</feature>
<dbReference type="InterPro" id="IPR011992">
    <property type="entry name" value="EF-hand-dom_pair"/>
</dbReference>
<evidence type="ECO:0000256" key="9">
    <source>
        <dbReference type="ARBA" id="ARBA00022583"/>
    </source>
</evidence>
<dbReference type="InterPro" id="IPR039656">
    <property type="entry name" value="SYNRG"/>
</dbReference>
<dbReference type="GO" id="GO:0048471">
    <property type="term" value="C:perinuclear region of cytoplasm"/>
    <property type="evidence" value="ECO:0007669"/>
    <property type="project" value="UniProtKB-SubCell"/>
</dbReference>
<evidence type="ECO:0000256" key="28">
    <source>
        <dbReference type="ARBA" id="ARBA00072950"/>
    </source>
</evidence>
<feature type="region of interest" description="Disordered" evidence="33">
    <location>
        <begin position="54"/>
        <end position="104"/>
    </location>
</feature>
<keyword evidence="9" id="KW-0254">Endocytosis</keyword>
<evidence type="ECO:0000256" key="22">
    <source>
        <dbReference type="ARBA" id="ARBA00023329"/>
    </source>
</evidence>
<evidence type="ECO:0000256" key="27">
    <source>
        <dbReference type="ARBA" id="ARBA00064325"/>
    </source>
</evidence>
<reference evidence="39" key="2">
    <citation type="journal article" date="2013" name="Nat. Commun.">
        <title>Genome of the Chinese tree shrew.</title>
        <authorList>
            <person name="Fan Y."/>
            <person name="Huang Z.Y."/>
            <person name="Cao C.C."/>
            <person name="Chen C.S."/>
            <person name="Chen Y.X."/>
            <person name="Fan D.D."/>
            <person name="He J."/>
            <person name="Hou H.L."/>
            <person name="Hu L."/>
            <person name="Hu X.T."/>
            <person name="Jiang X.T."/>
            <person name="Lai R."/>
            <person name="Lang Y.S."/>
            <person name="Liang B."/>
            <person name="Liao S.G."/>
            <person name="Mu D."/>
            <person name="Ma Y.Y."/>
            <person name="Niu Y.Y."/>
            <person name="Sun X.Q."/>
            <person name="Xia J.Q."/>
            <person name="Xiao J."/>
            <person name="Xiong Z.Q."/>
            <person name="Xu L."/>
            <person name="Yang L."/>
            <person name="Zhang Y."/>
            <person name="Zhao W."/>
            <person name="Zhao X.D."/>
            <person name="Zheng Y.T."/>
            <person name="Zhou J.M."/>
            <person name="Zhu Y.B."/>
            <person name="Zhang G.J."/>
            <person name="Wang J."/>
            <person name="Yao Y.G."/>
        </authorList>
    </citation>
    <scope>NUCLEOTIDE SEQUENCE [LARGE SCALE GENOMIC DNA]</scope>
</reference>
<dbReference type="CDD" id="cd17957">
    <property type="entry name" value="DEADc_DDX52"/>
    <property type="match status" value="1"/>
</dbReference>
<evidence type="ECO:0000256" key="8">
    <source>
        <dbReference type="ARBA" id="ARBA00022553"/>
    </source>
</evidence>
<evidence type="ECO:0000256" key="31">
    <source>
        <dbReference type="PROSITE-ProRule" id="PRU00552"/>
    </source>
</evidence>
<dbReference type="SMART" id="SM00027">
    <property type="entry name" value="EH"/>
    <property type="match status" value="1"/>
</dbReference>
<dbReference type="Gene3D" id="3.40.50.300">
    <property type="entry name" value="P-loop containing nucleotide triphosphate hydrolases"/>
    <property type="match status" value="2"/>
</dbReference>
<feature type="domain" description="Helicase ATP-binding" evidence="35">
    <location>
        <begin position="249"/>
        <end position="373"/>
    </location>
</feature>
<dbReference type="GO" id="GO:0015031">
    <property type="term" value="P:protein transport"/>
    <property type="evidence" value="ECO:0007669"/>
    <property type="project" value="UniProtKB-KW"/>
</dbReference>
<dbReference type="PANTHER" id="PTHR15463">
    <property type="entry name" value="AP1 GAMMA SUBUNIT BINDING PROTEIN 1"/>
    <property type="match status" value="1"/>
</dbReference>
<organism evidence="38 39">
    <name type="scientific">Tupaia chinensis</name>
    <name type="common">Chinese tree shrew</name>
    <name type="synonym">Tupaia belangeri chinensis</name>
    <dbReference type="NCBI Taxonomy" id="246437"/>
    <lineage>
        <taxon>Eukaryota</taxon>
        <taxon>Metazoa</taxon>
        <taxon>Chordata</taxon>
        <taxon>Craniata</taxon>
        <taxon>Vertebrata</taxon>
        <taxon>Euteleostomi</taxon>
        <taxon>Mammalia</taxon>
        <taxon>Eutheria</taxon>
        <taxon>Euarchontoglires</taxon>
        <taxon>Scandentia</taxon>
        <taxon>Tupaiidae</taxon>
        <taxon>Tupaia</taxon>
    </lineage>
</organism>
<keyword evidence="8" id="KW-0597">Phosphoprotein</keyword>
<dbReference type="SMART" id="SM00490">
    <property type="entry name" value="HELICc"/>
    <property type="match status" value="1"/>
</dbReference>
<dbReference type="InParanoid" id="L9KKS3"/>
<keyword evidence="11" id="KW-0547">Nucleotide-binding</keyword>
<keyword evidence="18" id="KW-0333">Golgi apparatus</keyword>
<dbReference type="Pfam" id="PF00271">
    <property type="entry name" value="Helicase_C"/>
    <property type="match status" value="1"/>
</dbReference>
<dbReference type="InterPro" id="IPR014014">
    <property type="entry name" value="RNA_helicase_DEAD_Q_motif"/>
</dbReference>
<dbReference type="CDD" id="cd18787">
    <property type="entry name" value="SF2_C_DEAD"/>
    <property type="match status" value="1"/>
</dbReference>
<comment type="subunit">
    <text evidence="27">Self-associates. Interacts with GGA1 (via GAE domain). Interacts with GGA2 and GGA3. Interacts with AP1G1 (via GAE domain), a subunit of adapter protein complex AP-1. Interacts with AP1G2 (via GAE domain) a subunit of adapter protein complex AP-1. Component of the aftiphilin/p200/gamma-synergin complex, at least composed of AFTPH/aftiphilin, HEATR5B/p200a and SYNRG/gamma-synergin, which plays a role in the AP1G1/AP-1-mediated trafficking of transferrin from early to recycling endosomes. Within the complex interacts with AFTPH/aftiphilin and HEATR5B/p200a; the interactions are direct. Interacts (via EH domain) with SCAMP1.</text>
</comment>
<feature type="region of interest" description="Disordered" evidence="33">
    <location>
        <begin position="1285"/>
        <end position="1306"/>
    </location>
</feature>
<dbReference type="GO" id="GO:0030130">
    <property type="term" value="C:clathrin coat of trans-Golgi network vesicle"/>
    <property type="evidence" value="ECO:0007669"/>
    <property type="project" value="TreeGrafter"/>
</dbReference>
<comment type="similarity">
    <text evidence="23">Belongs to the DEAD box helicase family. DDX52/ROK1 subfamily.</text>
</comment>
<feature type="compositionally biased region" description="Polar residues" evidence="33">
    <location>
        <begin position="1241"/>
        <end position="1257"/>
    </location>
</feature>
<dbReference type="InterPro" id="IPR001650">
    <property type="entry name" value="Helicase_C-like"/>
</dbReference>
<feature type="region of interest" description="Disordered" evidence="33">
    <location>
        <begin position="732"/>
        <end position="765"/>
    </location>
</feature>
<evidence type="ECO:0000256" key="13">
    <source>
        <dbReference type="ARBA" id="ARBA00022806"/>
    </source>
</evidence>
<keyword evidence="14" id="KW-0067">ATP-binding</keyword>
<evidence type="ECO:0000256" key="26">
    <source>
        <dbReference type="ARBA" id="ARBA00056089"/>
    </source>
</evidence>
<keyword evidence="7" id="KW-0963">Cytoplasm</keyword>
<dbReference type="EMBL" id="KB320859">
    <property type="protein sequence ID" value="ELW61747.1"/>
    <property type="molecule type" value="Genomic_DNA"/>
</dbReference>
<feature type="compositionally biased region" description="Polar residues" evidence="33">
    <location>
        <begin position="1551"/>
        <end position="1567"/>
    </location>
</feature>
<dbReference type="Pfam" id="PF00270">
    <property type="entry name" value="DEAD"/>
    <property type="match status" value="1"/>
</dbReference>
<evidence type="ECO:0000256" key="6">
    <source>
        <dbReference type="ARBA" id="ARBA00022448"/>
    </source>
</evidence>
<keyword evidence="6" id="KW-0813">Transport</keyword>
<keyword evidence="21" id="KW-0539">Nucleus</keyword>
<evidence type="ECO:0000256" key="12">
    <source>
        <dbReference type="ARBA" id="ARBA00022801"/>
    </source>
</evidence>